<dbReference type="EMBL" id="POSP01000003">
    <property type="protein sequence ID" value="PND37383.1"/>
    <property type="molecule type" value="Genomic_DNA"/>
</dbReference>
<evidence type="ECO:0000313" key="2">
    <source>
        <dbReference type="Proteomes" id="UP000235916"/>
    </source>
</evidence>
<dbReference type="AlphaFoldDB" id="A0A2N8KVA7"/>
<proteinExistence type="predicted"/>
<accession>A0A2N8KVA7</accession>
<protein>
    <submittedName>
        <fullName evidence="1">Uncharacterized protein</fullName>
    </submittedName>
</protein>
<keyword evidence="2" id="KW-1185">Reference proteome</keyword>
<reference evidence="1 2" key="1">
    <citation type="submission" date="2018-01" db="EMBL/GenBank/DDBJ databases">
        <title>Draft genome sequence of Paucibacter aquatile CR182 isolated from freshwater of the Nakdong River.</title>
        <authorList>
            <person name="Choi A."/>
            <person name="Chung E.J."/>
        </authorList>
    </citation>
    <scope>NUCLEOTIDE SEQUENCE [LARGE SCALE GENOMIC DNA]</scope>
    <source>
        <strain evidence="1 2">CR182</strain>
    </source>
</reference>
<evidence type="ECO:0000313" key="1">
    <source>
        <dbReference type="EMBL" id="PND37383.1"/>
    </source>
</evidence>
<gene>
    <name evidence="1" type="ORF">C1O66_07475</name>
</gene>
<name>A0A2N8KVA7_9BURK</name>
<organism evidence="1 2">
    <name type="scientific">Kinneretia aquatilis</name>
    <dbReference type="NCBI Taxonomy" id="2070761"/>
    <lineage>
        <taxon>Bacteria</taxon>
        <taxon>Pseudomonadati</taxon>
        <taxon>Pseudomonadota</taxon>
        <taxon>Betaproteobacteria</taxon>
        <taxon>Burkholderiales</taxon>
        <taxon>Sphaerotilaceae</taxon>
        <taxon>Roseateles</taxon>
    </lineage>
</organism>
<comment type="caution">
    <text evidence="1">The sequence shown here is derived from an EMBL/GenBank/DDBJ whole genome shotgun (WGS) entry which is preliminary data.</text>
</comment>
<dbReference type="Proteomes" id="UP000235916">
    <property type="component" value="Unassembled WGS sequence"/>
</dbReference>
<sequence length="99" mass="10741">MDDTIHTGPVDGDALLLISIPHPSGLQFRGLHAWHVPVANNAERDEGVDYLAPGTSGAIHLPSTAQLLHQVMLQNMKIEETRNPGPIQNANATCRFRLA</sequence>